<name>A0ABP0KDW8_9DINO</name>
<evidence type="ECO:0000313" key="3">
    <source>
        <dbReference type="Proteomes" id="UP001642484"/>
    </source>
</evidence>
<proteinExistence type="predicted"/>
<feature type="region of interest" description="Disordered" evidence="1">
    <location>
        <begin position="408"/>
        <end position="438"/>
    </location>
</feature>
<feature type="region of interest" description="Disordered" evidence="1">
    <location>
        <begin position="123"/>
        <end position="153"/>
    </location>
</feature>
<keyword evidence="3" id="KW-1185">Reference proteome</keyword>
<accession>A0ABP0KDW8</accession>
<organism evidence="2 3">
    <name type="scientific">Durusdinium trenchii</name>
    <dbReference type="NCBI Taxonomy" id="1381693"/>
    <lineage>
        <taxon>Eukaryota</taxon>
        <taxon>Sar</taxon>
        <taxon>Alveolata</taxon>
        <taxon>Dinophyceae</taxon>
        <taxon>Suessiales</taxon>
        <taxon>Symbiodiniaceae</taxon>
        <taxon>Durusdinium</taxon>
    </lineage>
</organism>
<dbReference type="EMBL" id="CAXAMN010008280">
    <property type="protein sequence ID" value="CAK9024575.1"/>
    <property type="molecule type" value="Genomic_DNA"/>
</dbReference>
<sequence length="1606" mass="178298">MSRAAGTLFAIPVGFFPEEVLSGGSEAASGDFVGPSTVVTVPLVFEEEDGTESQTGLEAEVLLVDLHKMVMDFVRGFDPVTEGPGIQAFSIDNPDLVPDGNSLMKEVYSWLESATEGRAQYYSAEEPPPQAVIPKQSRQKNRAPFGGGSPPKRVTTATLAEQLAELSKSIHATSSQLETMAQRQDRMENLLASPAAPAQLPVPARQRPFQTALSTLVAHLVNQDGLADFPGTGSSSAISLKGSAKRDKLMMDLAMRKGDFFLKVSQNAFRRLKPTEKMPRTLEEFAGRPIFAKYAERSGGFSGQRDFGLMMWLLCQIGDAMLNGDNKGAQELLALTMVTIEQAAQDNGKWEVAWILSLQEDPPPGLFMARPASTNPRLRAFSPLCPPEWAATALSFVKEVDIISTRRQEALPSKKTQKQGEETDNPKKKPQRRCGSRQRRRLMVDRAFHVCIMALNFWHADFKHIPVESIAKEPSPAQAQALVNLKRMLRAFGSSSEEFSVPKSGRRLTSLIALLSDLSEFATWRGIGGSAYSRSFPGASDINKKETYVPRNLSRAEELRPYRALDPDRLVLSGKASWDPDRFLSDMLWMAFQEPNSLLWTASERSSLVPDLAKESYESVKDLALLWDINGLLHLEEAREEDDPTLAMRFFNCYKNETTDRMIGDRRSRNYVEGRLAGVSSGLPSAQCLFDLEVELPVQRISICASDRKDFYHQLGVPASRAKTNRLYPPLRISDLKGTKAFQAWALKRLGGNRYDRALEGDFLAFGGKKLKKAVEGGLVNACLLTAESELRADCPFYGSNLATGLVIDDYYAVSVEESSCPKWDPSQAWTGGSQAAQLLQKATAAYEKAGLLGSPAKDILDEQKKACIMGAEIDGSQVARENGVVTVGAPVHKRLALAYVSLTLAKMRYTTDALHACLVGGWVNAVLYRRPAMSLLQEVYKIPLSEVSQDSPKVTRLSRGMAQELIMLSVLCPFFATDISTHIQERCYATDSSDAKGAVVSCEAPLNVARAMVRTGRKKTTYTRMLARHEAVLKKIDADFEETYVSSEEFAEDSFIAPDRPRAFRFHFIEVCGGSGKVTKYVDELGWVVGPVLDLDRSPAYDFSALRLLQWIYFMVEDGRSLALLQLAADLNTPGTFIDEETGLQELLALSKTNGLRRFAANWLRLVLLLIGGIPPWFGSSESWRYGHVAYKHFPFGSTRPIHPQIMDFDSSMGYPGEGPPVIPQCLAVGLARAAGRGDLELPQGRPVLPETQKQRDKLLGYFSDWLRGHGFELEEILMTATPDLETLNTLVERYGRELYRSGRPYGHYSETLNAISGKRPRVRRHLQPAWDLAYAWLRQEPPVHHLALPWQALLALITTSWTWGWSKVTGVIALSWGGITRIGEVLSACRRDLILPADVEWSINYALLQIAEPKTRYRSARHQIARLDQPQLLKVIEVAFGGLLPEQRLWPASGQTMRHRFQKLLQANRLDTLPEGISRGIDLGSLRAGGASWLLMSSENSELTRRRGRWITSKVMEVYVEEAWSVQFLPRLPSEVKKLIWNGAQIFPWALDLVVAWHGAKIPESAWPCLFLQASKDFELNHLGEKKLGGEAAAAAVCAAPKEP</sequence>
<evidence type="ECO:0000313" key="2">
    <source>
        <dbReference type="EMBL" id="CAK9024575.1"/>
    </source>
</evidence>
<evidence type="ECO:0000256" key="1">
    <source>
        <dbReference type="SAM" id="MobiDB-lite"/>
    </source>
</evidence>
<gene>
    <name evidence="2" type="ORF">CCMP2556_LOCUS15684</name>
</gene>
<reference evidence="2 3" key="1">
    <citation type="submission" date="2024-02" db="EMBL/GenBank/DDBJ databases">
        <authorList>
            <person name="Chen Y."/>
            <person name="Shah S."/>
            <person name="Dougan E. K."/>
            <person name="Thang M."/>
            <person name="Chan C."/>
        </authorList>
    </citation>
    <scope>NUCLEOTIDE SEQUENCE [LARGE SCALE GENOMIC DNA]</scope>
</reference>
<comment type="caution">
    <text evidence="2">The sequence shown here is derived from an EMBL/GenBank/DDBJ whole genome shotgun (WGS) entry which is preliminary data.</text>
</comment>
<dbReference type="Proteomes" id="UP001642484">
    <property type="component" value="Unassembled WGS sequence"/>
</dbReference>
<feature type="compositionally biased region" description="Basic and acidic residues" evidence="1">
    <location>
        <begin position="418"/>
        <end position="427"/>
    </location>
</feature>
<feature type="compositionally biased region" description="Basic residues" evidence="1">
    <location>
        <begin position="428"/>
        <end position="438"/>
    </location>
</feature>
<protein>
    <submittedName>
        <fullName evidence="2">Uncharacterized protein</fullName>
    </submittedName>
</protein>